<evidence type="ECO:0000313" key="4">
    <source>
        <dbReference type="EMBL" id="OUQ36665.1"/>
    </source>
</evidence>
<dbReference type="OrthoDB" id="9796381at2"/>
<dbReference type="AlphaFoldDB" id="A0A1Y4T3E7"/>
<dbReference type="Gene3D" id="3.40.630.30">
    <property type="match status" value="1"/>
</dbReference>
<sequence>MEIRKSSLDDVKDIMTLIHQAQSYFKKAGIDQWQDGYPQADDIIQDINQGKSYVIEDTKIIGTMYFAIEDEPTYHIIDGAWKTANQPYAVIHRIVVDENHKGQNIAHQLLMYAMKECQNHHIQSIRIDTHKDNLSMQRFLTKHSFEVCGEITLLSGARRIGFEKICE</sequence>
<dbReference type="SUPFAM" id="SSF55729">
    <property type="entry name" value="Acyl-CoA N-acyltransferases (Nat)"/>
    <property type="match status" value="1"/>
</dbReference>
<keyword evidence="5" id="KW-1185">Reference proteome</keyword>
<dbReference type="InterPro" id="IPR000182">
    <property type="entry name" value="GNAT_dom"/>
</dbReference>
<dbReference type="InterPro" id="IPR050680">
    <property type="entry name" value="YpeA/RimI_acetyltransf"/>
</dbReference>
<evidence type="ECO:0000259" key="3">
    <source>
        <dbReference type="PROSITE" id="PS51186"/>
    </source>
</evidence>
<gene>
    <name evidence="4" type="ORF">B5E75_00580</name>
</gene>
<protein>
    <submittedName>
        <fullName evidence="4">GNAT family N-acetyltransferase</fullName>
    </submittedName>
</protein>
<feature type="domain" description="N-acetyltransferase" evidence="3">
    <location>
        <begin position="1"/>
        <end position="167"/>
    </location>
</feature>
<keyword evidence="2" id="KW-0012">Acyltransferase</keyword>
<evidence type="ECO:0000313" key="5">
    <source>
        <dbReference type="Proteomes" id="UP000195305"/>
    </source>
</evidence>
<keyword evidence="1 4" id="KW-0808">Transferase</keyword>
<dbReference type="GO" id="GO:0016747">
    <property type="term" value="F:acyltransferase activity, transferring groups other than amino-acyl groups"/>
    <property type="evidence" value="ECO:0007669"/>
    <property type="project" value="InterPro"/>
</dbReference>
<name>A0A1Y4T3E7_9FIRM</name>
<evidence type="ECO:0000256" key="1">
    <source>
        <dbReference type="ARBA" id="ARBA00022679"/>
    </source>
</evidence>
<accession>A0A1Y4T3E7</accession>
<dbReference type="CDD" id="cd04301">
    <property type="entry name" value="NAT_SF"/>
    <property type="match status" value="1"/>
</dbReference>
<proteinExistence type="predicted"/>
<dbReference type="Pfam" id="PF00583">
    <property type="entry name" value="Acetyltransf_1"/>
    <property type="match status" value="1"/>
</dbReference>
<dbReference type="EMBL" id="NFLJ01000001">
    <property type="protein sequence ID" value="OUQ36665.1"/>
    <property type="molecule type" value="Genomic_DNA"/>
</dbReference>
<evidence type="ECO:0000256" key="2">
    <source>
        <dbReference type="ARBA" id="ARBA00023315"/>
    </source>
</evidence>
<comment type="caution">
    <text evidence="4">The sequence shown here is derived from an EMBL/GenBank/DDBJ whole genome shotgun (WGS) entry which is preliminary data.</text>
</comment>
<dbReference type="PANTHER" id="PTHR43420">
    <property type="entry name" value="ACETYLTRANSFERASE"/>
    <property type="match status" value="1"/>
</dbReference>
<dbReference type="RefSeq" id="WP_087356880.1">
    <property type="nucleotide sequence ID" value="NZ_NFLJ01000001.1"/>
</dbReference>
<dbReference type="Proteomes" id="UP000195305">
    <property type="component" value="Unassembled WGS sequence"/>
</dbReference>
<dbReference type="PANTHER" id="PTHR43420:SF47">
    <property type="entry name" value="N-ACETYLTRANSFERASE DOMAIN-CONTAINING PROTEIN"/>
    <property type="match status" value="1"/>
</dbReference>
<organism evidence="4 5">
    <name type="scientific">Massilimicrobiota timonensis</name>
    <dbReference type="NCBI Taxonomy" id="1776392"/>
    <lineage>
        <taxon>Bacteria</taxon>
        <taxon>Bacillati</taxon>
        <taxon>Bacillota</taxon>
        <taxon>Erysipelotrichia</taxon>
        <taxon>Erysipelotrichales</taxon>
        <taxon>Erysipelotrichaceae</taxon>
        <taxon>Massilimicrobiota</taxon>
    </lineage>
</organism>
<dbReference type="PROSITE" id="PS51186">
    <property type="entry name" value="GNAT"/>
    <property type="match status" value="1"/>
</dbReference>
<reference evidence="4 5" key="1">
    <citation type="journal article" date="2018" name="BMC Genomics">
        <title>Whole genome sequencing and function prediction of 133 gut anaerobes isolated from chicken caecum in pure cultures.</title>
        <authorList>
            <person name="Medvecky M."/>
            <person name="Cejkova D."/>
            <person name="Polansky O."/>
            <person name="Karasova D."/>
            <person name="Kubasova T."/>
            <person name="Cizek A."/>
            <person name="Rychlik I."/>
        </authorList>
    </citation>
    <scope>NUCLEOTIDE SEQUENCE [LARGE SCALE GENOMIC DNA]</scope>
    <source>
        <strain evidence="4 5">An13</strain>
    </source>
</reference>
<dbReference type="InterPro" id="IPR016181">
    <property type="entry name" value="Acyl_CoA_acyltransferase"/>
</dbReference>